<dbReference type="EMBL" id="CP000816">
    <property type="protein sequence ID" value="ABU81924.1"/>
    <property type="molecule type" value="Genomic_DNA"/>
</dbReference>
<dbReference type="RefSeq" id="WP_011998776.1">
    <property type="nucleotide sequence ID" value="NC_009776.1"/>
</dbReference>
<organism evidence="1 2">
    <name type="scientific">Ignicoccus hospitalis (strain KIN4/I / DSM 18386 / JCM 14125)</name>
    <dbReference type="NCBI Taxonomy" id="453591"/>
    <lineage>
        <taxon>Archaea</taxon>
        <taxon>Thermoproteota</taxon>
        <taxon>Thermoprotei</taxon>
        <taxon>Desulfurococcales</taxon>
        <taxon>Desulfurococcaceae</taxon>
        <taxon>Ignicoccus</taxon>
    </lineage>
</organism>
<dbReference type="STRING" id="453591.Igni_0742"/>
<accession>A8AAH2</accession>
<dbReference type="KEGG" id="iho:Igni_0742"/>
<dbReference type="AlphaFoldDB" id="A8AAH2"/>
<gene>
    <name evidence="1" type="ordered locus">Igni_0742</name>
</gene>
<evidence type="ECO:0000313" key="2">
    <source>
        <dbReference type="Proteomes" id="UP000000262"/>
    </source>
</evidence>
<proteinExistence type="predicted"/>
<dbReference type="Proteomes" id="UP000000262">
    <property type="component" value="Chromosome"/>
</dbReference>
<evidence type="ECO:0000313" key="1">
    <source>
        <dbReference type="EMBL" id="ABU81924.1"/>
    </source>
</evidence>
<dbReference type="GeneID" id="5562361"/>
<keyword evidence="2" id="KW-1185">Reference proteome</keyword>
<protein>
    <submittedName>
        <fullName evidence="1">Uncharacterized protein</fullName>
    </submittedName>
</protein>
<name>A8AAH2_IGNH4</name>
<sequence length="199" mass="22107">MPEEKNIKKIRHPEEVMIEAKKIKSGKAILLILKKDLKWNKFILTVENNRVVAGEPKLPSEADFKDAILALLVIPHTTMVEGGVESVMESAGLDVSALPEDVKKLVQLIPGIELFIPDKELVEAGVSETVIPPDEIMNEVANVIENIIRELGVEGEAKLSNHELIVIVSKRVPKRIMEQLQKMLESRVGDLFKVKVVPG</sequence>
<reference evidence="1 2" key="1">
    <citation type="journal article" date="2008" name="Genome Biol.">
        <title>A genomic analysis of the archaeal system Ignicoccus hospitalis-Nanoarchaeum equitans.</title>
        <authorList>
            <person name="Podar M."/>
            <person name="Anderson I."/>
            <person name="Makarova K.S."/>
            <person name="Elkins J.G."/>
            <person name="Ivanova N."/>
            <person name="Wall M.A."/>
            <person name="Lykidis A."/>
            <person name="Mavromatis K."/>
            <person name="Sun H."/>
            <person name="Hudson M.E."/>
            <person name="Chen W."/>
            <person name="Deciu C."/>
            <person name="Hutchison D."/>
            <person name="Eads J.R."/>
            <person name="Anderson A."/>
            <person name="Fernandes F."/>
            <person name="Szeto E."/>
            <person name="Lapidus A."/>
            <person name="Kyrpides N.C."/>
            <person name="Saier M.H.Jr."/>
            <person name="Richardson P.M."/>
            <person name="Rachel R."/>
            <person name="Huber H."/>
            <person name="Eisen J.A."/>
            <person name="Koonin E.V."/>
            <person name="Keller M."/>
            <person name="Stetter K.O."/>
        </authorList>
    </citation>
    <scope>NUCLEOTIDE SEQUENCE [LARGE SCALE GENOMIC DNA]</scope>
    <source>
        <strain evidence="2">KIN4/I / DSM 18386 / JCM 14125</strain>
    </source>
</reference>
<dbReference type="HOGENOM" id="CLU_1369517_0_0_2"/>
<dbReference type="OrthoDB" id="379005at2157"/>